<name>F2L6Y7_PSEUX</name>
<evidence type="ECO:0000256" key="1">
    <source>
        <dbReference type="SAM" id="MobiDB-lite"/>
    </source>
</evidence>
<keyword evidence="3" id="KW-1185">Reference proteome</keyword>
<feature type="compositionally biased region" description="Low complexity" evidence="1">
    <location>
        <begin position="649"/>
        <end position="658"/>
    </location>
</feature>
<feature type="compositionally biased region" description="Basic and acidic residues" evidence="1">
    <location>
        <begin position="492"/>
        <end position="512"/>
    </location>
</feature>
<feature type="compositionally biased region" description="Basic and acidic residues" evidence="1">
    <location>
        <begin position="470"/>
        <end position="483"/>
    </location>
</feature>
<evidence type="ECO:0000313" key="3">
    <source>
        <dbReference type="Proteomes" id="UP000007809"/>
    </source>
</evidence>
<gene>
    <name evidence="2" type="ORF">Psed_6892</name>
</gene>
<sequence>MTETAEVPVLGLGRDQTQLWTQALMGLAGVVRQRRLELGRRAWNRGEDAARGHDQLAAAADPPVRTMTDQERAQFERRMRGQEPWGAGEPERRDGVTADGAVSVMFGPADPFGAWGLEAVARPVGGHDPVRTVVRCADEATARALADDLMAGGPEKVARLHGFAGLAADRARAAQQEGIDTEQQRLARAAAAVREIWPASLADAVLEPTAAQRRTGQTFNPAFGALAWRLAQMETHGVSMTTVLAEVGVARLMEPDVHNPAALAAHLVEQMLPNDEPIDLDLRAQAEHRAARSAAGPLRPDGARPLHAQAIEEALNEALPDDVLAKVQRARGYDKLLDGINAQIDNGRAVDGLLARLPVGRIRNAVDPASYLAAIVRQRGNLTERPPVAGGRASMAAVVEESLPRATAEKVVGCSGWPRLAKRLADWQNEGVPVSELIGSLPTMQVDSARRPAAFVTALLTSRVQSYRATPRDDTAGVTDKRPPSRAPAGQPDREGEPALRQTADDSPHEAEASVDLGWTEQLDESSAVDRVGLDAAVGLGTVEQDARLAARLGRAPAASAGHGAAAAVAEARAHRDEVLAGHARVTPDVTDTREREDLQGQADAHVLDQEAAAERATAAEQHGAQVAAALRAEVAYVPEATAITTRTTAARGVVTAPRRPRPRTHEQDRSRSR</sequence>
<geneLocation type="plasmid" evidence="2 3">
    <name>pPSED02</name>
</geneLocation>
<dbReference type="Proteomes" id="UP000007809">
    <property type="component" value="Plasmid pPSED02"/>
</dbReference>
<proteinExistence type="predicted"/>
<dbReference type="RefSeq" id="WP_014682992.1">
    <property type="nucleotide sequence ID" value="NC_017772.1"/>
</dbReference>
<dbReference type="EMBL" id="CP002595">
    <property type="protein sequence ID" value="AEA28960.1"/>
    <property type="molecule type" value="Genomic_DNA"/>
</dbReference>
<feature type="region of interest" description="Disordered" evidence="1">
    <location>
        <begin position="467"/>
        <end position="521"/>
    </location>
</feature>
<reference evidence="2" key="1">
    <citation type="journal article" date="2011" name="J. Bacteriol.">
        <title>Genome sequence of the 1,4-dioxane-degrading Pseudonocardia dioxanivorans strain CB1190.</title>
        <authorList>
            <person name="Sales C.M."/>
            <person name="Mahendra S."/>
            <person name="Grostern A."/>
            <person name="Parales R.E."/>
            <person name="Goodwin L.A."/>
            <person name="Woyke T."/>
            <person name="Nolan M."/>
            <person name="Lapidus A."/>
            <person name="Chertkov O."/>
            <person name="Ovchinnikova G."/>
            <person name="Sczyrba A."/>
            <person name="Alvarez-Cohen L."/>
        </authorList>
    </citation>
    <scope>NUCLEOTIDE SEQUENCE</scope>
    <source>
        <strain evidence="2">CB1190</strain>
    </source>
</reference>
<keyword evidence="2" id="KW-0614">Plasmid</keyword>
<accession>F2L6Y7</accession>
<protein>
    <submittedName>
        <fullName evidence="2">Uncharacterized protein</fullName>
    </submittedName>
</protein>
<evidence type="ECO:0000313" key="2">
    <source>
        <dbReference type="EMBL" id="AEA28960.1"/>
    </source>
</evidence>
<feature type="compositionally biased region" description="Basic and acidic residues" evidence="1">
    <location>
        <begin position="664"/>
        <end position="674"/>
    </location>
</feature>
<dbReference type="AlphaFoldDB" id="F2L6Y7"/>
<feature type="region of interest" description="Disordered" evidence="1">
    <location>
        <begin position="649"/>
        <end position="674"/>
    </location>
</feature>
<organism evidence="2">
    <name type="scientific">Pseudonocardia dioxanivorans (strain ATCC 55486 / DSM 44775 / JCM 13855 / CB1190)</name>
    <dbReference type="NCBI Taxonomy" id="675635"/>
    <lineage>
        <taxon>Bacteria</taxon>
        <taxon>Bacillati</taxon>
        <taxon>Actinomycetota</taxon>
        <taxon>Actinomycetes</taxon>
        <taxon>Pseudonocardiales</taxon>
        <taxon>Pseudonocardiaceae</taxon>
        <taxon>Pseudonocardia</taxon>
    </lineage>
</organism>